<evidence type="ECO:0000313" key="2">
    <source>
        <dbReference type="EMBL" id="MBB3703889.1"/>
    </source>
</evidence>
<dbReference type="Proteomes" id="UP000075755">
    <property type="component" value="Chromosome"/>
</dbReference>
<gene>
    <name evidence="1" type="ORF">AA2016_2838</name>
    <name evidence="2" type="ORF">FHS67_000183</name>
    <name evidence="3" type="ORF">NCTC10684_02481</name>
</gene>
<sequence>MHTDIEATANKLACDPRISDYDFWRSLRNINNELFEIANNNRPIPIEMLRWRVILRQARSKRGVA</sequence>
<reference evidence="1 4" key="1">
    <citation type="submission" date="2016-03" db="EMBL/GenBank/DDBJ databases">
        <title>Complete genome of Aminobacter aminovorans KCTC 2477.</title>
        <authorList>
            <person name="Kim K.M."/>
        </authorList>
    </citation>
    <scope>NUCLEOTIDE SEQUENCE [LARGE SCALE GENOMIC DNA]</scope>
    <source>
        <strain evidence="1 4">KCTC 2477</strain>
    </source>
</reference>
<keyword evidence="6" id="KW-1185">Reference proteome</keyword>
<dbReference type="EMBL" id="JACICB010000001">
    <property type="protein sequence ID" value="MBB3703889.1"/>
    <property type="molecule type" value="Genomic_DNA"/>
</dbReference>
<evidence type="ECO:0000313" key="3">
    <source>
        <dbReference type="EMBL" id="SUU89247.1"/>
    </source>
</evidence>
<proteinExistence type="predicted"/>
<name>A0A142M5Z3_AMIAI</name>
<dbReference type="Proteomes" id="UP000577697">
    <property type="component" value="Unassembled WGS sequence"/>
</dbReference>
<dbReference type="OrthoDB" id="8087291at2"/>
<organism evidence="1 4">
    <name type="scientific">Aminobacter aminovorans</name>
    <name type="common">Chelatobacter heintzii</name>
    <dbReference type="NCBI Taxonomy" id="83263"/>
    <lineage>
        <taxon>Bacteria</taxon>
        <taxon>Pseudomonadati</taxon>
        <taxon>Pseudomonadota</taxon>
        <taxon>Alphaproteobacteria</taxon>
        <taxon>Hyphomicrobiales</taxon>
        <taxon>Phyllobacteriaceae</taxon>
        <taxon>Aminobacter</taxon>
    </lineage>
</organism>
<reference evidence="3 5" key="2">
    <citation type="submission" date="2018-06" db="EMBL/GenBank/DDBJ databases">
        <authorList>
            <consortium name="Pathogen Informatics"/>
            <person name="Doyle S."/>
        </authorList>
    </citation>
    <scope>NUCLEOTIDE SEQUENCE [LARGE SCALE GENOMIC DNA]</scope>
    <source>
        <strain evidence="3 5">NCTC10684</strain>
    </source>
</reference>
<dbReference type="EMBL" id="CP015005">
    <property type="protein sequence ID" value="AMS41763.1"/>
    <property type="molecule type" value="Genomic_DNA"/>
</dbReference>
<evidence type="ECO:0000313" key="6">
    <source>
        <dbReference type="Proteomes" id="UP000577697"/>
    </source>
</evidence>
<evidence type="ECO:0000313" key="1">
    <source>
        <dbReference type="EMBL" id="AMS41763.1"/>
    </source>
</evidence>
<dbReference type="KEGG" id="aak:AA2016_2838"/>
<reference evidence="2 6" key="3">
    <citation type="submission" date="2020-08" db="EMBL/GenBank/DDBJ databases">
        <title>Genomic Encyclopedia of Type Strains, Phase IV (KMG-IV): sequencing the most valuable type-strain genomes for metagenomic binning, comparative biology and taxonomic classification.</title>
        <authorList>
            <person name="Goeker M."/>
        </authorList>
    </citation>
    <scope>NUCLEOTIDE SEQUENCE [LARGE SCALE GENOMIC DNA]</scope>
    <source>
        <strain evidence="2 6">DSM 10368</strain>
    </source>
</reference>
<dbReference type="EMBL" id="UFSM01000001">
    <property type="protein sequence ID" value="SUU89247.1"/>
    <property type="molecule type" value="Genomic_DNA"/>
</dbReference>
<dbReference type="AlphaFoldDB" id="A0A142M5Z3"/>
<evidence type="ECO:0000313" key="4">
    <source>
        <dbReference type="Proteomes" id="UP000075755"/>
    </source>
</evidence>
<accession>A0A142M5Z3</accession>
<dbReference type="Proteomes" id="UP000254701">
    <property type="component" value="Unassembled WGS sequence"/>
</dbReference>
<protein>
    <submittedName>
        <fullName evidence="1">Uncharacterized protein</fullName>
    </submittedName>
</protein>
<dbReference type="RefSeq" id="WP_067960475.1">
    <property type="nucleotide sequence ID" value="NZ_BAAAVY010000002.1"/>
</dbReference>
<evidence type="ECO:0000313" key="5">
    <source>
        <dbReference type="Proteomes" id="UP000254701"/>
    </source>
</evidence>